<dbReference type="EMBL" id="VISQ01000001">
    <property type="protein sequence ID" value="TVZ67694.1"/>
    <property type="molecule type" value="Genomic_DNA"/>
</dbReference>
<dbReference type="AlphaFoldDB" id="A0A542D509"/>
<organism evidence="2">
    <name type="scientific">Serratia fonticola</name>
    <dbReference type="NCBI Taxonomy" id="47917"/>
    <lineage>
        <taxon>Bacteria</taxon>
        <taxon>Pseudomonadati</taxon>
        <taxon>Pseudomonadota</taxon>
        <taxon>Gammaproteobacteria</taxon>
        <taxon>Enterobacterales</taxon>
        <taxon>Yersiniaceae</taxon>
        <taxon>Serratia</taxon>
    </lineage>
</organism>
<dbReference type="SUPFAM" id="SSF53756">
    <property type="entry name" value="UDP-Glycosyltransferase/glycogen phosphorylase"/>
    <property type="match status" value="1"/>
</dbReference>
<dbReference type="GO" id="GO:0016757">
    <property type="term" value="F:glycosyltransferase activity"/>
    <property type="evidence" value="ECO:0007669"/>
    <property type="project" value="InterPro"/>
</dbReference>
<dbReference type="GO" id="GO:1901135">
    <property type="term" value="P:carbohydrate derivative metabolic process"/>
    <property type="evidence" value="ECO:0007669"/>
    <property type="project" value="UniProtKB-ARBA"/>
</dbReference>
<feature type="domain" description="Glycosyl transferase family 1" evidence="1">
    <location>
        <begin position="199"/>
        <end position="347"/>
    </location>
</feature>
<evidence type="ECO:0000259" key="1">
    <source>
        <dbReference type="Pfam" id="PF00534"/>
    </source>
</evidence>
<proteinExistence type="predicted"/>
<dbReference type="Gene3D" id="3.40.50.2000">
    <property type="entry name" value="Glycogen Phosphorylase B"/>
    <property type="match status" value="2"/>
</dbReference>
<dbReference type="Pfam" id="PF00534">
    <property type="entry name" value="Glycos_transf_1"/>
    <property type="match status" value="1"/>
</dbReference>
<protein>
    <submittedName>
        <fullName evidence="2">Glycosyltransferase involved in cell wall biosynthesis</fullName>
    </submittedName>
</protein>
<dbReference type="OrthoDB" id="9055506at2"/>
<evidence type="ECO:0000313" key="2">
    <source>
        <dbReference type="EMBL" id="TVZ67694.1"/>
    </source>
</evidence>
<gene>
    <name evidence="2" type="ORF">FHU10_0090</name>
</gene>
<reference evidence="2" key="1">
    <citation type="submission" date="2019-06" db="EMBL/GenBank/DDBJ databases">
        <authorList>
            <person name="Deangelis K."/>
            <person name="Huntemann M."/>
            <person name="Clum A."/>
            <person name="Pillay M."/>
            <person name="Palaniappan K."/>
            <person name="Varghese N."/>
            <person name="Mikhailova N."/>
            <person name="Stamatis D."/>
            <person name="Reddy T."/>
            <person name="Daum C."/>
            <person name="Shapiro N."/>
            <person name="Ivanova N."/>
            <person name="Kyrpides N."/>
            <person name="Woyke T."/>
        </authorList>
    </citation>
    <scope>NUCLEOTIDE SEQUENCE [LARGE SCALE GENOMIC DNA]</scope>
    <source>
        <strain evidence="2">128R</strain>
    </source>
</reference>
<accession>A0A542D509</accession>
<dbReference type="PANTHER" id="PTHR12526">
    <property type="entry name" value="GLYCOSYLTRANSFERASE"/>
    <property type="match status" value="1"/>
</dbReference>
<sequence length="375" mass="43655">MKRKVAVIYHFFPHYRSGIIKELLKSNDFDFHFYGSDIEEYYGIKRCKDVPLDKFHITRFSKMKNFVFQEGLLKLAMSKEYDALIILADPHFVMTWPCSLLAKLKKKKVLFWTHGWTKDLSGIKYKIKKIYHQLSDGLLLYGDRAKNITVENGYPPEKVYVIYNSLDYELQLEARNLLEKKYELDVDRREFYGNADGAIVTVARLIETCRFDLLIDAIYILKSQGYLPMVNIIGDGPVRGKLEKYAREKNVADQIKFWGACYDESLLSRVIYSADVTVSPGKVGLLAMHSLNYGTPVITHDSFDMQMPEYEAIIQDKTGGFFIHNDSMSLAKEIKKWISNKKSKETIKACHEMIDKTYNPYFQSLKIHEALYEEK</sequence>
<dbReference type="InterPro" id="IPR001296">
    <property type="entry name" value="Glyco_trans_1"/>
</dbReference>
<reference evidence="2" key="2">
    <citation type="submission" date="2019-08" db="EMBL/GenBank/DDBJ databases">
        <title>Investigation of anaerobic lignin degradation for improved lignocellulosic biofuels.</title>
        <authorList>
            <person name="Deangelis K.PhD."/>
        </authorList>
    </citation>
    <scope>NUCLEOTIDE SEQUENCE [LARGE SCALE GENOMIC DNA]</scope>
    <source>
        <strain evidence="2">128R</strain>
    </source>
</reference>
<comment type="caution">
    <text evidence="2">The sequence shown here is derived from an EMBL/GenBank/DDBJ whole genome shotgun (WGS) entry which is preliminary data.</text>
</comment>
<dbReference type="CDD" id="cd03801">
    <property type="entry name" value="GT4_PimA-like"/>
    <property type="match status" value="1"/>
</dbReference>
<keyword evidence="2" id="KW-0808">Transferase</keyword>
<name>A0A542D509_SERFO</name>